<reference evidence="1 2" key="1">
    <citation type="journal article" date="2016" name="Mol. Biol. Evol.">
        <title>Comparative Genomics of Early-Diverging Mushroom-Forming Fungi Provides Insights into the Origins of Lignocellulose Decay Capabilities.</title>
        <authorList>
            <person name="Nagy L.G."/>
            <person name="Riley R."/>
            <person name="Tritt A."/>
            <person name="Adam C."/>
            <person name="Daum C."/>
            <person name="Floudas D."/>
            <person name="Sun H."/>
            <person name="Yadav J.S."/>
            <person name="Pangilinan J."/>
            <person name="Larsson K.H."/>
            <person name="Matsuura K."/>
            <person name="Barry K."/>
            <person name="Labutti K."/>
            <person name="Kuo R."/>
            <person name="Ohm R.A."/>
            <person name="Bhattacharya S.S."/>
            <person name="Shirouzu T."/>
            <person name="Yoshinaga Y."/>
            <person name="Martin F.M."/>
            <person name="Grigoriev I.V."/>
            <person name="Hibbett D.S."/>
        </authorList>
    </citation>
    <scope>NUCLEOTIDE SEQUENCE [LARGE SCALE GENOMIC DNA]</scope>
    <source>
        <strain evidence="1 2">HHB12029</strain>
    </source>
</reference>
<name>A0A165EPU5_EXIGL</name>
<accession>A0A165EPU5</accession>
<sequence length="223" mass="24107">MDHEAIIFAFVTELARNTDRTRGRATVHAARMALTEFAIHFCDELVQAPILACVSDEQAPEAAQMARDGFSVPSVVTVDNAARVELLRGGNPSSSSVGGGDELVQDLVGAFETRSSFVASTFHKNLNQYDAETPMFGIDLYAGSPTPSLYNEVILNPRQPVIAFIAPSYYSLDTHYDATSRLPRTRVCPLVLLNWQDLRRTSAHNGPVAAAALIIAPSMLSAA</sequence>
<evidence type="ECO:0000313" key="1">
    <source>
        <dbReference type="EMBL" id="KZV87433.1"/>
    </source>
</evidence>
<dbReference type="EMBL" id="KV426125">
    <property type="protein sequence ID" value="KZV87433.1"/>
    <property type="molecule type" value="Genomic_DNA"/>
</dbReference>
<dbReference type="OrthoDB" id="2942246at2759"/>
<proteinExistence type="predicted"/>
<dbReference type="AlphaFoldDB" id="A0A165EPU5"/>
<protein>
    <submittedName>
        <fullName evidence="1">Uncharacterized protein</fullName>
    </submittedName>
</protein>
<organism evidence="1 2">
    <name type="scientific">Exidia glandulosa HHB12029</name>
    <dbReference type="NCBI Taxonomy" id="1314781"/>
    <lineage>
        <taxon>Eukaryota</taxon>
        <taxon>Fungi</taxon>
        <taxon>Dikarya</taxon>
        <taxon>Basidiomycota</taxon>
        <taxon>Agaricomycotina</taxon>
        <taxon>Agaricomycetes</taxon>
        <taxon>Auriculariales</taxon>
        <taxon>Exidiaceae</taxon>
        <taxon>Exidia</taxon>
    </lineage>
</organism>
<dbReference type="Proteomes" id="UP000077266">
    <property type="component" value="Unassembled WGS sequence"/>
</dbReference>
<keyword evidence="2" id="KW-1185">Reference proteome</keyword>
<dbReference type="InParanoid" id="A0A165EPU5"/>
<evidence type="ECO:0000313" key="2">
    <source>
        <dbReference type="Proteomes" id="UP000077266"/>
    </source>
</evidence>
<gene>
    <name evidence="1" type="ORF">EXIGLDRAFT_697540</name>
</gene>